<evidence type="ECO:0000313" key="2">
    <source>
        <dbReference type="EMBL" id="MBB5213188.1"/>
    </source>
</evidence>
<reference evidence="2 5" key="2">
    <citation type="submission" date="2020-08" db="EMBL/GenBank/DDBJ databases">
        <title>Genomic Encyclopedia of Type Strains, Phase IV (KMG-IV): sequencing the most valuable type-strain genomes for metagenomic binning, comparative biology and taxonomic classification.</title>
        <authorList>
            <person name="Goeker M."/>
        </authorList>
    </citation>
    <scope>NUCLEOTIDE SEQUENCE [LARGE SCALE GENOMIC DNA]</scope>
    <source>
        <strain evidence="2 5">DSM 11525</strain>
    </source>
</reference>
<gene>
    <name evidence="3" type="ORF">GTQ55_05740</name>
    <name evidence="2" type="ORF">HNQ53_003436</name>
</gene>
<feature type="domain" description="Serine aminopeptidase S33" evidence="1">
    <location>
        <begin position="20"/>
        <end position="256"/>
    </location>
</feature>
<dbReference type="EMBL" id="CP047491">
    <property type="protein sequence ID" value="QHQ38543.1"/>
    <property type="molecule type" value="Genomic_DNA"/>
</dbReference>
<dbReference type="SUPFAM" id="SSF53474">
    <property type="entry name" value="alpha/beta-Hydrolases"/>
    <property type="match status" value="1"/>
</dbReference>
<dbReference type="InterPro" id="IPR051044">
    <property type="entry name" value="MAG_DAG_Lipase"/>
</dbReference>
<dbReference type="InterPro" id="IPR029058">
    <property type="entry name" value="AB_hydrolase_fold"/>
</dbReference>
<evidence type="ECO:0000259" key="1">
    <source>
        <dbReference type="Pfam" id="PF12146"/>
    </source>
</evidence>
<name>A0A6P1TA50_9GAMM</name>
<dbReference type="PANTHER" id="PTHR11614">
    <property type="entry name" value="PHOSPHOLIPASE-RELATED"/>
    <property type="match status" value="1"/>
</dbReference>
<evidence type="ECO:0000313" key="3">
    <source>
        <dbReference type="EMBL" id="QHQ38543.1"/>
    </source>
</evidence>
<dbReference type="Gene3D" id="3.40.50.1820">
    <property type="entry name" value="alpha/beta hydrolase"/>
    <property type="match status" value="1"/>
</dbReference>
<dbReference type="EMBL" id="JACHHR010000007">
    <property type="protein sequence ID" value="MBB5213188.1"/>
    <property type="molecule type" value="Genomic_DNA"/>
</dbReference>
<dbReference type="Pfam" id="PF12146">
    <property type="entry name" value="Hydrolase_4"/>
    <property type="match status" value="1"/>
</dbReference>
<evidence type="ECO:0000313" key="5">
    <source>
        <dbReference type="Proteomes" id="UP000563601"/>
    </source>
</evidence>
<keyword evidence="4" id="KW-1185">Reference proteome</keyword>
<dbReference type="Proteomes" id="UP000464675">
    <property type="component" value="Chromosome"/>
</dbReference>
<dbReference type="InterPro" id="IPR022742">
    <property type="entry name" value="Hydrolase_4"/>
</dbReference>
<accession>A0A6P1TA50</accession>
<organism evidence="2 5">
    <name type="scientific">Microbulbifer hydrolyticus</name>
    <dbReference type="NCBI Taxonomy" id="48074"/>
    <lineage>
        <taxon>Bacteria</taxon>
        <taxon>Pseudomonadati</taxon>
        <taxon>Pseudomonadota</taxon>
        <taxon>Gammaproteobacteria</taxon>
        <taxon>Cellvibrionales</taxon>
        <taxon>Microbulbiferaceae</taxon>
        <taxon>Microbulbifer</taxon>
    </lineage>
</organism>
<dbReference type="OrthoDB" id="9806902at2"/>
<dbReference type="Proteomes" id="UP000563601">
    <property type="component" value="Unassembled WGS sequence"/>
</dbReference>
<dbReference type="AlphaFoldDB" id="A0A6P1TA50"/>
<sequence>MYFESRDIRLHYRRWWVENALGVVVVSHGLGEHSGRYRLLARYLNAHGYSVYALDHFGHGQSPGRRGDIEEFTLYSTDLSHFIHLARHENPGQSIHLLGHSMGGVIACDALVSAGSEPLVDSLVLSAPAFTGGNEPGVVEVGLIRLLARIAPGLPLSNRLDSRWISRDPEVVEAYRADDLVHDRVTPRWFLGYRKVRDRLLAHPEAIQTPCLTLLPEADYLVDPDVSRAWHESLEGSGHCLCTFAGAYHEVFNDPDLAEQAMESLLEHLTEHSAPSTQGVLPEQLRAGA</sequence>
<evidence type="ECO:0000313" key="4">
    <source>
        <dbReference type="Proteomes" id="UP000464675"/>
    </source>
</evidence>
<reference evidence="3 4" key="1">
    <citation type="submission" date="2020-01" db="EMBL/GenBank/DDBJ databases">
        <title>The possibility of degradation of plastic by Microbulbifer hydrolyticus IRE-31.</title>
        <authorList>
            <person name="Liu L."/>
        </authorList>
    </citation>
    <scope>NUCLEOTIDE SEQUENCE [LARGE SCALE GENOMIC DNA]</scope>
    <source>
        <strain evidence="3 4">IRE-31</strain>
    </source>
</reference>
<proteinExistence type="predicted"/>
<protein>
    <submittedName>
        <fullName evidence="2">Alpha-beta hydrolase superfamily lysophospholipase</fullName>
    </submittedName>
    <submittedName>
        <fullName evidence="3">Alpha/beta fold hydrolase</fullName>
    </submittedName>
</protein>
<dbReference type="RefSeq" id="WP_161857876.1">
    <property type="nucleotide sequence ID" value="NZ_CP047491.1"/>
</dbReference>
<keyword evidence="2" id="KW-0378">Hydrolase</keyword>
<dbReference type="GO" id="GO:0016787">
    <property type="term" value="F:hydrolase activity"/>
    <property type="evidence" value="ECO:0007669"/>
    <property type="project" value="UniProtKB-KW"/>
</dbReference>